<evidence type="ECO:0000256" key="3">
    <source>
        <dbReference type="ARBA" id="ARBA00010042"/>
    </source>
</evidence>
<evidence type="ECO:0000256" key="2">
    <source>
        <dbReference type="ARBA" id="ARBA00004186"/>
    </source>
</evidence>
<name>U1G394_ENDPU</name>
<evidence type="ECO:0000256" key="1">
    <source>
        <dbReference type="ARBA" id="ARBA00004123"/>
    </source>
</evidence>
<gene>
    <name evidence="10" type="ORF">EPUS_01672</name>
</gene>
<dbReference type="AlphaFoldDB" id="U1G394"/>
<dbReference type="GO" id="GO:0005819">
    <property type="term" value="C:spindle"/>
    <property type="evidence" value="ECO:0007669"/>
    <property type="project" value="UniProtKB-SubCell"/>
</dbReference>
<feature type="compositionally biased region" description="Basic and acidic residues" evidence="8">
    <location>
        <begin position="832"/>
        <end position="889"/>
    </location>
</feature>
<feature type="compositionally biased region" description="Polar residues" evidence="8">
    <location>
        <begin position="814"/>
        <end position="823"/>
    </location>
</feature>
<evidence type="ECO:0000313" key="10">
    <source>
        <dbReference type="EMBL" id="ERF71757.1"/>
    </source>
</evidence>
<feature type="compositionally biased region" description="Polar residues" evidence="8">
    <location>
        <begin position="1102"/>
        <end position="1122"/>
    </location>
</feature>
<dbReference type="RefSeq" id="XP_007802468.1">
    <property type="nucleotide sequence ID" value="XM_007804277.1"/>
</dbReference>
<dbReference type="GO" id="GO:0005634">
    <property type="term" value="C:nucleus"/>
    <property type="evidence" value="ECO:0007669"/>
    <property type="project" value="UniProtKB-SubCell"/>
</dbReference>
<feature type="region of interest" description="Disordered" evidence="8">
    <location>
        <begin position="552"/>
        <end position="573"/>
    </location>
</feature>
<feature type="region of interest" description="Disordered" evidence="8">
    <location>
        <begin position="135"/>
        <end position="337"/>
    </location>
</feature>
<dbReference type="OMA" id="PVPKWAQ"/>
<reference evidence="11" key="1">
    <citation type="journal article" date="2014" name="BMC Genomics">
        <title>Genome characteristics reveal the impact of lichenization on lichen-forming fungus Endocarpon pusillum Hedwig (Verrucariales, Ascomycota).</title>
        <authorList>
            <person name="Wang Y.-Y."/>
            <person name="Liu B."/>
            <person name="Zhang X.-Y."/>
            <person name="Zhou Q.-M."/>
            <person name="Zhang T."/>
            <person name="Li H."/>
            <person name="Yu Y.-F."/>
            <person name="Zhang X.-L."/>
            <person name="Hao X.-Y."/>
            <person name="Wang M."/>
            <person name="Wang L."/>
            <person name="Wei J.-C."/>
        </authorList>
    </citation>
    <scope>NUCLEOTIDE SEQUENCE [LARGE SCALE GENOMIC DNA]</scope>
    <source>
        <strain evidence="11">Z07020 / HMAS-L-300199</strain>
    </source>
</reference>
<evidence type="ECO:0000256" key="7">
    <source>
        <dbReference type="ARBA" id="ARBA00023242"/>
    </source>
</evidence>
<feature type="compositionally biased region" description="Basic and acidic residues" evidence="8">
    <location>
        <begin position="319"/>
        <end position="332"/>
    </location>
</feature>
<feature type="compositionally biased region" description="Basic and acidic residues" evidence="8">
    <location>
        <begin position="646"/>
        <end position="686"/>
    </location>
</feature>
<feature type="compositionally biased region" description="Basic and acidic residues" evidence="8">
    <location>
        <begin position="897"/>
        <end position="910"/>
    </location>
</feature>
<dbReference type="GO" id="GO:0007059">
    <property type="term" value="P:chromosome segregation"/>
    <property type="evidence" value="ECO:0007669"/>
    <property type="project" value="UniProtKB-KW"/>
</dbReference>
<feature type="compositionally biased region" description="Polar residues" evidence="8">
    <location>
        <begin position="772"/>
        <end position="793"/>
    </location>
</feature>
<dbReference type="Pfam" id="PF03941">
    <property type="entry name" value="INCENP_ARK-bind"/>
    <property type="match status" value="1"/>
</dbReference>
<comment type="similarity">
    <text evidence="3">Belongs to the INCENP family.</text>
</comment>
<dbReference type="InterPro" id="IPR005635">
    <property type="entry name" value="Inner_centromere_prot_ARK-bd"/>
</dbReference>
<evidence type="ECO:0000256" key="8">
    <source>
        <dbReference type="SAM" id="MobiDB-lite"/>
    </source>
</evidence>
<feature type="region of interest" description="Disordered" evidence="8">
    <location>
        <begin position="1079"/>
        <end position="1172"/>
    </location>
</feature>
<evidence type="ECO:0000256" key="4">
    <source>
        <dbReference type="ARBA" id="ARBA00022490"/>
    </source>
</evidence>
<dbReference type="EMBL" id="KE721191">
    <property type="protein sequence ID" value="ERF71757.1"/>
    <property type="molecule type" value="Genomic_DNA"/>
</dbReference>
<feature type="region of interest" description="Disordered" evidence="8">
    <location>
        <begin position="631"/>
        <end position="1055"/>
    </location>
</feature>
<dbReference type="Gene3D" id="6.10.250.2990">
    <property type="match status" value="1"/>
</dbReference>
<dbReference type="HOGENOM" id="CLU_003318_1_0_1"/>
<keyword evidence="7" id="KW-0539">Nucleus</keyword>
<accession>U1G394</accession>
<dbReference type="PANTHER" id="PTHR13142:SF1">
    <property type="entry name" value="INNER CENTROMERE PROTEIN"/>
    <property type="match status" value="1"/>
</dbReference>
<dbReference type="GeneID" id="19236727"/>
<dbReference type="eggNOG" id="ENOG502S0AD">
    <property type="taxonomic scope" value="Eukaryota"/>
</dbReference>
<keyword evidence="4" id="KW-0963">Cytoplasm</keyword>
<keyword evidence="5" id="KW-0159">Chromosome partition</keyword>
<evidence type="ECO:0000313" key="11">
    <source>
        <dbReference type="Proteomes" id="UP000019373"/>
    </source>
</evidence>
<evidence type="ECO:0000256" key="5">
    <source>
        <dbReference type="ARBA" id="ARBA00022829"/>
    </source>
</evidence>
<protein>
    <recommendedName>
        <fullName evidence="9">Inner centromere protein ARK-binding domain-containing protein</fullName>
    </recommendedName>
</protein>
<feature type="compositionally biased region" description="Basic and acidic residues" evidence="8">
    <location>
        <begin position="204"/>
        <end position="221"/>
    </location>
</feature>
<keyword evidence="11" id="KW-1185">Reference proteome</keyword>
<dbReference type="OrthoDB" id="6123at2759"/>
<feature type="domain" description="Inner centromere protein ARK-binding" evidence="9">
    <location>
        <begin position="1141"/>
        <end position="1206"/>
    </location>
</feature>
<keyword evidence="6" id="KW-0206">Cytoskeleton</keyword>
<feature type="compositionally biased region" description="Polar residues" evidence="8">
    <location>
        <begin position="949"/>
        <end position="965"/>
    </location>
</feature>
<comment type="subcellular location">
    <subcellularLocation>
        <location evidence="2">Cytoplasm</location>
        <location evidence="2">Cytoskeleton</location>
        <location evidence="2">Spindle</location>
    </subcellularLocation>
    <subcellularLocation>
        <location evidence="1">Nucleus</location>
    </subcellularLocation>
</comment>
<feature type="compositionally biased region" description="Low complexity" evidence="8">
    <location>
        <begin position="797"/>
        <end position="813"/>
    </location>
</feature>
<proteinExistence type="inferred from homology"/>
<feature type="compositionally biased region" description="Low complexity" evidence="8">
    <location>
        <begin position="914"/>
        <end position="925"/>
    </location>
</feature>
<feature type="compositionally biased region" description="Basic and acidic residues" evidence="8">
    <location>
        <begin position="715"/>
        <end position="731"/>
    </location>
</feature>
<dbReference type="Proteomes" id="UP000019373">
    <property type="component" value="Unassembled WGS sequence"/>
</dbReference>
<feature type="region of interest" description="Disordered" evidence="8">
    <location>
        <begin position="428"/>
        <end position="451"/>
    </location>
</feature>
<evidence type="ECO:0000256" key="6">
    <source>
        <dbReference type="ARBA" id="ARBA00023212"/>
    </source>
</evidence>
<sequence>MAARTQMAVGSASWINAEKENVKHLLEQEKEELIYPAQHEMEWLNEHMAEIFSKSHLYDVPPSPGLPLTKPSNVTDVFKTPGKLRGKTPRTVRKRNAVEPRVPLSDVFSSKPLTVSSPKGIPKPDRSVAAFAIAQDGQERRVPESAPILPKHYTDSGYHGSTEDETERDIPNPVPSRDTSPPQQVVGEEPPKQVVQEPAGPASAERRTTEGSFHSAREDMIAKVSFVVPEQQQNEADARNQEPHLIAKPGLEAKLEHLQETTTKPVAETGRRPDLAQELDDIGSPSDGSTPDRPLVRKSSLTFASLPAREPLLHKKSFGARESRTSHLDQSRIGRSSYFGKLHGGSHLPSIELQPKDHLDLVMGDADGDKEADQVVSDFAAGPPHGKTSTQRLHEKIDMLGKSQPSRLSKSIPTAVALAASNLRKSEAARKAEMESSAGQTAQEPGFDEDDDWIKPLGTAEDMERPILTKSHTTDIMENIVNGKTEDEDVEMEYDLRAPELIAHEERMRTPVRMSPSPGKALPGFGHVKSASTATLASPGKATMAAGPAHMKTISVSNPPNPSTTPKGSPRRIFDAPLTASKSKLQSIMKTAKGLFTSSAGASAAAKMETLSPKALEIVASTMPGLYPSIAGMLEDKPLPPSPPNECRRTRSSTEREKEEKKRERELRGRQKAEDQLEKAREKEKQSAAQFKAEAKLAQAQISGALQPVRKSPRRPAEEHAEAEQSSDNHDMPPPAVPSVQSKAQRPAKPSRDLPKKSRPQPMSIRVASQRMPVTTSSLASNLQETLPPTNAKANVASKKVSNASLNSAASNVGFKSSVTSQAGKPRALLAAERKKEAEEREAQRKLEQKRETERKRAAQQEEARRQEQRQRAEAERKERERVAAEQAKKSAQQQAIDKRRQEQARKMEQQRIASAASAAGDASSMCQTGPSAPQRHEMGASRPPSKLGATSTLNRSLVSHNLPTNPAKPPKRPHEDEPGPGRAQAPKFGAASQQADAKRRRTEDEETVEPIARPTMSGAPIRQSNMSKKPGIFSHGYAPAPPGPHINQGQSQINQFPAPPHPHRIVHPGEMSKYANGNKIPFADAPNPPAYPHHHHHKTPSSTQQFPHQAQPAKSTLQPVKSSPMHHPHYTPGETIALPEIPTDSEDSASDASPANGAGATTANGFPIPSWASPTTLTNQLIAQEAIDGDAVFGPIAPLRMEEIFSKGNEDRLKRFRERTSSANWATSGDGLTVEEVRADREMRARIRGEGGWRFEG</sequence>
<dbReference type="PANTHER" id="PTHR13142">
    <property type="entry name" value="INNER CENTROMERE PROTEIN"/>
    <property type="match status" value="1"/>
</dbReference>
<organism evidence="10 11">
    <name type="scientific">Endocarpon pusillum (strain Z07020 / HMAS-L-300199)</name>
    <name type="common">Lichen-forming fungus</name>
    <dbReference type="NCBI Taxonomy" id="1263415"/>
    <lineage>
        <taxon>Eukaryota</taxon>
        <taxon>Fungi</taxon>
        <taxon>Dikarya</taxon>
        <taxon>Ascomycota</taxon>
        <taxon>Pezizomycotina</taxon>
        <taxon>Eurotiomycetes</taxon>
        <taxon>Chaetothyriomycetidae</taxon>
        <taxon>Verrucariales</taxon>
        <taxon>Verrucariaceae</taxon>
        <taxon>Endocarpon</taxon>
    </lineage>
</organism>
<feature type="compositionally biased region" description="Low complexity" evidence="8">
    <location>
        <begin position="1151"/>
        <end position="1166"/>
    </location>
</feature>
<evidence type="ECO:0000259" key="9">
    <source>
        <dbReference type="Pfam" id="PF03941"/>
    </source>
</evidence>